<dbReference type="SUPFAM" id="SSF52540">
    <property type="entry name" value="P-loop containing nucleoside triphosphate hydrolases"/>
    <property type="match status" value="1"/>
</dbReference>
<feature type="region of interest" description="Disordered" evidence="3">
    <location>
        <begin position="630"/>
        <end position="666"/>
    </location>
</feature>
<dbReference type="PANTHER" id="PTHR16305:SF28">
    <property type="entry name" value="GUANYLATE CYCLASE DOMAIN-CONTAINING PROTEIN"/>
    <property type="match status" value="1"/>
</dbReference>
<dbReference type="Gene3D" id="3.40.50.300">
    <property type="entry name" value="P-loop containing nucleotide triphosphate hydrolases"/>
    <property type="match status" value="1"/>
</dbReference>
<dbReference type="PANTHER" id="PTHR16305">
    <property type="entry name" value="TESTICULAR SOLUBLE ADENYLYL CYCLASE"/>
    <property type="match status" value="1"/>
</dbReference>
<evidence type="ECO:0000313" key="6">
    <source>
        <dbReference type="Proteomes" id="UP000472335"/>
    </source>
</evidence>
<name>A0A6G4V5U9_9ACTN</name>
<dbReference type="SUPFAM" id="SSF55073">
    <property type="entry name" value="Nucleotide cyclase"/>
    <property type="match status" value="1"/>
</dbReference>
<dbReference type="GO" id="GO:0004016">
    <property type="term" value="F:adenylate cyclase activity"/>
    <property type="evidence" value="ECO:0007669"/>
    <property type="project" value="UniProtKB-ARBA"/>
</dbReference>
<gene>
    <name evidence="5" type="ORF">G5C60_17955</name>
</gene>
<dbReference type="Pfam" id="PF13240">
    <property type="entry name" value="Zn_Ribbon_1"/>
    <property type="match status" value="1"/>
</dbReference>
<sequence length="1147" mass="119754">MDNQCPECGAPNSADARFCSSCGQRLTVAAPPPETRRTVTVVFCDMVGSTALSERLDAEALRHVLLRYYALMRGCLERYGGTVEKFIGDAVMAVFGVPAVHEDDALRACRAALDMLEAVAAFGDELEREVGTRFAVRIGVHTGEVVASGSPSDGHTLVSGEVVNIAARLEQHAPAGQVLIGAATRRLAAAAIEADPLEPITVKGIAGPVPVWSLRSVVSDTQDPDRRSTTALVDRSDELTQLRLVLGRVERGRNCHLVTLFGDPGVGKTRLLRAFAEEAGGRGAQVAGARCLPYGSVGGLAPLAGLLNTLLGESPRDRLATVLGTGETAATASAVLLRLAGTGVSGTTLEETCWALQHLFTALAGHRPLVAVVDDLQWANRDLLAAVDHLADWVQGVPLLLVCGARPELLDQRTSWGSGKLHATSLVVPPLAPDDCRELVSALVTADAVSEGGDFGEDVVGHATMDLDRLVARSEGNPLFLTQITGMLREGGDAERMPLSVRAVIEARLDRLAPEERAVLEAAAVIGTDFTTANVAVLRDRPGDAAASLELEPVIRALLRRRLVEAGNEPNGRLRFASQLVRDVAYERMPKLVRAGRHERFAEHLEGLAAGQPSVSGSAAATAFGAPPDAGVTAGPQGSSAGHLPGAAGALDAVPPRGDGQPGIPGAVGAALPGGIPHAEIGTHMEQAYRLRLELGSIDSGARDVGVRAAGHLAKAGTTALRQGDIGWAEELLARAIALPGAGLDLRVAHAEARLASGDTEDAVAELLAVLEEARGTGDRATAARARLQLAYLVPETDPDPTATAQEALEVCTADDDPLGRARALLRLGQHQQGLGQYAEAAGYLHEALDQSVRAGAELDQAGILGALAVSLWLGPEPTPAALRRCREFMGGHLAGRRLARATISCPMAVLLAMRGRFDDARSRLADAEQTLTDLGHLFAVPATRLFTAATEVLADRLPEAESLLRGAAEDLDRLGDRQLHANAVRDLARVLLLRSGADRIAADTAGPADPASAEECRRLIAPLLAALSEEQSRPGAAADLHGMQARLAAVHGDAAAAEHHLTLAEQASRSTDSPVCRAGVDIDRAHVAAVLGRTEDALDALHSARDGFAAKGHLVGIRRAETLWAALDSDRSGPAGPPGSDGGSRE</sequence>
<dbReference type="GO" id="GO:0005524">
    <property type="term" value="F:ATP binding"/>
    <property type="evidence" value="ECO:0007669"/>
    <property type="project" value="UniProtKB-KW"/>
</dbReference>
<evidence type="ECO:0000256" key="1">
    <source>
        <dbReference type="ARBA" id="ARBA00022741"/>
    </source>
</evidence>
<dbReference type="Pfam" id="PF13191">
    <property type="entry name" value="AAA_16"/>
    <property type="match status" value="1"/>
</dbReference>
<keyword evidence="6" id="KW-1185">Reference proteome</keyword>
<dbReference type="InterPro" id="IPR027417">
    <property type="entry name" value="P-loop_NTPase"/>
</dbReference>
<dbReference type="Gene3D" id="3.30.70.1230">
    <property type="entry name" value="Nucleotide cyclase"/>
    <property type="match status" value="1"/>
</dbReference>
<keyword evidence="1" id="KW-0547">Nucleotide-binding</keyword>
<dbReference type="EMBL" id="JAAKZY010000050">
    <property type="protein sequence ID" value="NGO09429.1"/>
    <property type="molecule type" value="Genomic_DNA"/>
</dbReference>
<proteinExistence type="predicted"/>
<dbReference type="GO" id="GO:0035556">
    <property type="term" value="P:intracellular signal transduction"/>
    <property type="evidence" value="ECO:0007669"/>
    <property type="project" value="InterPro"/>
</dbReference>
<feature type="region of interest" description="Disordered" evidence="3">
    <location>
        <begin position="1127"/>
        <end position="1147"/>
    </location>
</feature>
<dbReference type="SUPFAM" id="SSF48452">
    <property type="entry name" value="TPR-like"/>
    <property type="match status" value="1"/>
</dbReference>
<dbReference type="InterPro" id="IPR026870">
    <property type="entry name" value="Zinc_ribbon_dom"/>
</dbReference>
<evidence type="ECO:0000313" key="5">
    <source>
        <dbReference type="EMBL" id="NGO09429.1"/>
    </source>
</evidence>
<dbReference type="Gene3D" id="1.25.40.10">
    <property type="entry name" value="Tetratricopeptide repeat domain"/>
    <property type="match status" value="1"/>
</dbReference>
<evidence type="ECO:0000256" key="2">
    <source>
        <dbReference type="ARBA" id="ARBA00022840"/>
    </source>
</evidence>
<dbReference type="PROSITE" id="PS50125">
    <property type="entry name" value="GUANYLATE_CYCLASE_2"/>
    <property type="match status" value="1"/>
</dbReference>
<keyword evidence="2" id="KW-0067">ATP-binding</keyword>
<feature type="domain" description="Guanylate cyclase" evidence="4">
    <location>
        <begin position="40"/>
        <end position="170"/>
    </location>
</feature>
<dbReference type="InterPro" id="IPR011990">
    <property type="entry name" value="TPR-like_helical_dom_sf"/>
</dbReference>
<dbReference type="GO" id="GO:0009190">
    <property type="term" value="P:cyclic nucleotide biosynthetic process"/>
    <property type="evidence" value="ECO:0007669"/>
    <property type="project" value="InterPro"/>
</dbReference>
<accession>A0A6G4V5U9</accession>
<dbReference type="CDD" id="cd07302">
    <property type="entry name" value="CHD"/>
    <property type="match status" value="1"/>
</dbReference>
<organism evidence="5 6">
    <name type="scientific">Streptomyces scabichelini</name>
    <dbReference type="NCBI Taxonomy" id="2711217"/>
    <lineage>
        <taxon>Bacteria</taxon>
        <taxon>Bacillati</taxon>
        <taxon>Actinomycetota</taxon>
        <taxon>Actinomycetes</taxon>
        <taxon>Kitasatosporales</taxon>
        <taxon>Streptomycetaceae</taxon>
        <taxon>Streptomyces</taxon>
    </lineage>
</organism>
<reference evidence="5 6" key="1">
    <citation type="submission" date="2020-02" db="EMBL/GenBank/DDBJ databases">
        <title>Whole-genome analyses of novel actinobacteria.</title>
        <authorList>
            <person name="Sahin N."/>
            <person name="Gencbay T."/>
        </authorList>
    </citation>
    <scope>NUCLEOTIDE SEQUENCE [LARGE SCALE GENOMIC DNA]</scope>
    <source>
        <strain evidence="5 6">HC44</strain>
    </source>
</reference>
<dbReference type="InterPro" id="IPR041664">
    <property type="entry name" value="AAA_16"/>
</dbReference>
<dbReference type="Proteomes" id="UP000472335">
    <property type="component" value="Unassembled WGS sequence"/>
</dbReference>
<protein>
    <submittedName>
        <fullName evidence="5">AAA family ATPase</fullName>
    </submittedName>
</protein>
<dbReference type="AlphaFoldDB" id="A0A6G4V5U9"/>
<evidence type="ECO:0000259" key="4">
    <source>
        <dbReference type="PROSITE" id="PS50125"/>
    </source>
</evidence>
<dbReference type="InterPro" id="IPR001054">
    <property type="entry name" value="A/G_cyclase"/>
</dbReference>
<evidence type="ECO:0000256" key="3">
    <source>
        <dbReference type="SAM" id="MobiDB-lite"/>
    </source>
</evidence>
<dbReference type="InterPro" id="IPR029787">
    <property type="entry name" value="Nucleotide_cyclase"/>
</dbReference>
<dbReference type="SMART" id="SM00044">
    <property type="entry name" value="CYCc"/>
    <property type="match status" value="1"/>
</dbReference>
<dbReference type="Pfam" id="PF00211">
    <property type="entry name" value="Guanylate_cyc"/>
    <property type="match status" value="1"/>
</dbReference>
<dbReference type="GO" id="GO:0005737">
    <property type="term" value="C:cytoplasm"/>
    <property type="evidence" value="ECO:0007669"/>
    <property type="project" value="TreeGrafter"/>
</dbReference>
<comment type="caution">
    <text evidence="5">The sequence shown here is derived from an EMBL/GenBank/DDBJ whole genome shotgun (WGS) entry which is preliminary data.</text>
</comment>